<dbReference type="AlphaFoldDB" id="A0AAD7EWK9"/>
<keyword evidence="2" id="KW-1185">Reference proteome</keyword>
<dbReference type="Proteomes" id="UP001218218">
    <property type="component" value="Unassembled WGS sequence"/>
</dbReference>
<evidence type="ECO:0000313" key="2">
    <source>
        <dbReference type="Proteomes" id="UP001218218"/>
    </source>
</evidence>
<comment type="caution">
    <text evidence="1">The sequence shown here is derived from an EMBL/GenBank/DDBJ whole genome shotgun (WGS) entry which is preliminary data.</text>
</comment>
<proteinExistence type="predicted"/>
<organism evidence="1 2">
    <name type="scientific">Mycena albidolilacea</name>
    <dbReference type="NCBI Taxonomy" id="1033008"/>
    <lineage>
        <taxon>Eukaryota</taxon>
        <taxon>Fungi</taxon>
        <taxon>Dikarya</taxon>
        <taxon>Basidiomycota</taxon>
        <taxon>Agaricomycotina</taxon>
        <taxon>Agaricomycetes</taxon>
        <taxon>Agaricomycetidae</taxon>
        <taxon>Agaricales</taxon>
        <taxon>Marasmiineae</taxon>
        <taxon>Mycenaceae</taxon>
        <taxon>Mycena</taxon>
    </lineage>
</organism>
<name>A0AAD7EWK9_9AGAR</name>
<accession>A0AAD7EWK9</accession>
<sequence length="578" mass="63544">MFESTPVYPSPAPYWMMAFGEILRYAEKLTPRYTALSTRLDEMLEVEWTEEQHNDQVLRELDQLAPPFLAESPQGENVLPNWKAEVSVSQVPQDFPGSAIHMVNDNAEVFEVGQKMPDDVLDVIGRHTRHPDVALHHRLDQLADRTTFFPRHEVVRAPLPAATTSHHTHKNYGATMDASTEDPGFHDLGWIACSLTIANPSVVTLHTASLAPSRPSSRIHCVHGGVGGAYTLILVDCVRDRLKPLSVTIKLPAHAFSAHDDGVDGANTCGPRVGVDVLDVEARVLSAEGSSMYGAARELRNTSYSPYASQRAAFIPVPLLGATSPRPCNGPTPARGASCERVPCGVDHGLRIEALLSHPGTDSLFILPPHRLQMRNTWRAPDSVSPRDVKEDMLSRLTSDVDLRTEGDIHLISIRNRHILTHDFCHSFDAERASVLAGIDAHDLHHGSPSLPIIPPAAALFPFSSSSTSSFVIWHLTRIAGDSLFHARLDPLALLVRDATLESPLLCADFSVYQELYGYDSVAGAYMDLVVWYEVIDPRGVTCISSSFMPLKPSAPFHVPHMSLAEKAAWKDVIRAQR</sequence>
<dbReference type="EMBL" id="JARIHO010000010">
    <property type="protein sequence ID" value="KAJ7354028.1"/>
    <property type="molecule type" value="Genomic_DNA"/>
</dbReference>
<evidence type="ECO:0000313" key="1">
    <source>
        <dbReference type="EMBL" id="KAJ7354028.1"/>
    </source>
</evidence>
<gene>
    <name evidence="1" type="ORF">DFH08DRAFT_955454</name>
</gene>
<reference evidence="1" key="1">
    <citation type="submission" date="2023-03" db="EMBL/GenBank/DDBJ databases">
        <title>Massive genome expansion in bonnet fungi (Mycena s.s.) driven by repeated elements and novel gene families across ecological guilds.</title>
        <authorList>
            <consortium name="Lawrence Berkeley National Laboratory"/>
            <person name="Harder C.B."/>
            <person name="Miyauchi S."/>
            <person name="Viragh M."/>
            <person name="Kuo A."/>
            <person name="Thoen E."/>
            <person name="Andreopoulos B."/>
            <person name="Lu D."/>
            <person name="Skrede I."/>
            <person name="Drula E."/>
            <person name="Henrissat B."/>
            <person name="Morin E."/>
            <person name="Kohler A."/>
            <person name="Barry K."/>
            <person name="LaButti K."/>
            <person name="Morin E."/>
            <person name="Salamov A."/>
            <person name="Lipzen A."/>
            <person name="Mereny Z."/>
            <person name="Hegedus B."/>
            <person name="Baldrian P."/>
            <person name="Stursova M."/>
            <person name="Weitz H."/>
            <person name="Taylor A."/>
            <person name="Grigoriev I.V."/>
            <person name="Nagy L.G."/>
            <person name="Martin F."/>
            <person name="Kauserud H."/>
        </authorList>
    </citation>
    <scope>NUCLEOTIDE SEQUENCE</scope>
    <source>
        <strain evidence="1">CBHHK002</strain>
    </source>
</reference>
<protein>
    <submittedName>
        <fullName evidence="1">Uncharacterized protein</fullName>
    </submittedName>
</protein>